<keyword evidence="2" id="KW-1185">Reference proteome</keyword>
<name>A0A0S2FD98_LYSAN</name>
<protein>
    <submittedName>
        <fullName evidence="1">Serine hydrolase family protein</fullName>
    </submittedName>
</protein>
<evidence type="ECO:0000313" key="1">
    <source>
        <dbReference type="EMBL" id="ALN81476.1"/>
    </source>
</evidence>
<dbReference type="EMBL" id="CP011129">
    <property type="protein sequence ID" value="ALN81476.1"/>
    <property type="molecule type" value="Genomic_DNA"/>
</dbReference>
<sequence length="439" mass="46928">MPSLIPVGPYKQFTTAEGTVFPYYIVPFDKNGTCEGPLTRQHVLDHLDGHSDIFLFSHGWNNDWEAASERYASFVNGYIEQRRQLGLPAPAGYRPLLIGIFWPSQALSWFDSETGPGFAGAGDDVESGRQQMADIAAMLAPEQRERFHALSQTPGLSEAQSRELADLLASVLSPDDEDHDAAPASADDLLAAAASLTEAPPDFDDVGAVATPGAGGPAAAGGIGDALKKLDPRNLIKPFTVWQMKDRSGKVGSRGVSQLLAELLRRSQARIHLLGHSFGCKVVMSATASLPDGLRKVHSALLLQPAMSQYAFAAQVPETGRTGGYHRNLQRIERPVVATFSGRDIALTKTFHLALRRDHDLGEQPLAAGDSPSKYAALGGYGPQDSGQTLVDIKDPASAYDFGPGGRIVGVRGTRTIGGHGDISNASTWWLAHNLASSR</sequence>
<dbReference type="Gene3D" id="3.40.50.1820">
    <property type="entry name" value="alpha/beta hydrolase"/>
    <property type="match status" value="1"/>
</dbReference>
<dbReference type="PATRIC" id="fig|84531.8.peg.3365"/>
<dbReference type="RefSeq" id="WP_057918512.1">
    <property type="nucleotide sequence ID" value="NZ_CP011129.1"/>
</dbReference>
<dbReference type="GO" id="GO:0016787">
    <property type="term" value="F:hydrolase activity"/>
    <property type="evidence" value="ECO:0007669"/>
    <property type="project" value="UniProtKB-KW"/>
</dbReference>
<accession>A0A0S2FD98</accession>
<reference evidence="1 2" key="1">
    <citation type="journal article" date="2015" name="BMC Genomics">
        <title>Comparative genomics and metabolic profiling of the genus Lysobacter.</title>
        <authorList>
            <person name="de Bruijn I."/>
            <person name="Cheng X."/>
            <person name="de Jager V."/>
            <person name="Exposito R.G."/>
            <person name="Watrous J."/>
            <person name="Patel N."/>
            <person name="Postma J."/>
            <person name="Dorrestein P.C."/>
            <person name="Kobayashi D."/>
            <person name="Raaijmakers J.M."/>
        </authorList>
    </citation>
    <scope>NUCLEOTIDE SEQUENCE [LARGE SCALE GENOMIC DNA]</scope>
    <source>
        <strain evidence="1 2">76</strain>
    </source>
</reference>
<organism evidence="1 2">
    <name type="scientific">Lysobacter antibioticus</name>
    <dbReference type="NCBI Taxonomy" id="84531"/>
    <lineage>
        <taxon>Bacteria</taxon>
        <taxon>Pseudomonadati</taxon>
        <taxon>Pseudomonadota</taxon>
        <taxon>Gammaproteobacteria</taxon>
        <taxon>Lysobacterales</taxon>
        <taxon>Lysobacteraceae</taxon>
        <taxon>Lysobacter</taxon>
    </lineage>
</organism>
<keyword evidence="1" id="KW-0378">Hydrolase</keyword>
<dbReference type="STRING" id="84531.LA76x_3350"/>
<dbReference type="SUPFAM" id="SSF53474">
    <property type="entry name" value="alpha/beta-Hydrolases"/>
    <property type="match status" value="1"/>
</dbReference>
<dbReference type="eggNOG" id="COG3319">
    <property type="taxonomic scope" value="Bacteria"/>
</dbReference>
<gene>
    <name evidence="1" type="ORF">LA76x_3350</name>
</gene>
<dbReference type="AlphaFoldDB" id="A0A0S2FD98"/>
<dbReference type="InterPro" id="IPR029058">
    <property type="entry name" value="AB_hydrolase_fold"/>
</dbReference>
<evidence type="ECO:0000313" key="2">
    <source>
        <dbReference type="Proteomes" id="UP000060787"/>
    </source>
</evidence>
<dbReference type="Proteomes" id="UP000060787">
    <property type="component" value="Chromosome"/>
</dbReference>
<dbReference type="KEGG" id="lab:LA76x_3350"/>
<proteinExistence type="predicted"/>